<keyword evidence="2" id="KW-0812">Transmembrane</keyword>
<accession>A0A250IDH8</accession>
<evidence type="ECO:0000256" key="2">
    <source>
        <dbReference type="SAM" id="Phobius"/>
    </source>
</evidence>
<feature type="transmembrane region" description="Helical" evidence="2">
    <location>
        <begin position="128"/>
        <end position="149"/>
    </location>
</feature>
<gene>
    <name evidence="3" type="ORF">MEBOL_002742</name>
</gene>
<keyword evidence="4" id="KW-1185">Reference proteome</keyword>
<evidence type="ECO:0000256" key="1">
    <source>
        <dbReference type="SAM" id="MobiDB-lite"/>
    </source>
</evidence>
<dbReference type="AlphaFoldDB" id="A0A250IDH8"/>
<feature type="region of interest" description="Disordered" evidence="1">
    <location>
        <begin position="216"/>
        <end position="245"/>
    </location>
</feature>
<keyword evidence="2" id="KW-1133">Transmembrane helix</keyword>
<evidence type="ECO:0000313" key="4">
    <source>
        <dbReference type="Proteomes" id="UP000217289"/>
    </source>
</evidence>
<dbReference type="EMBL" id="CP022163">
    <property type="protein sequence ID" value="ATB29293.1"/>
    <property type="molecule type" value="Genomic_DNA"/>
</dbReference>
<dbReference type="RefSeq" id="WP_095982772.1">
    <property type="nucleotide sequence ID" value="NZ_CP022163.1"/>
</dbReference>
<dbReference type="KEGG" id="mbd:MEBOL_002742"/>
<dbReference type="Proteomes" id="UP000217289">
    <property type="component" value="Chromosome"/>
</dbReference>
<name>A0A250IDH8_9BACT</name>
<protein>
    <submittedName>
        <fullName evidence="3">Uncharacterized protein</fullName>
    </submittedName>
</protein>
<dbReference type="OrthoDB" id="5504993at2"/>
<keyword evidence="2" id="KW-0472">Membrane</keyword>
<evidence type="ECO:0000313" key="3">
    <source>
        <dbReference type="EMBL" id="ATB29293.1"/>
    </source>
</evidence>
<reference evidence="3 4" key="1">
    <citation type="submission" date="2017-06" db="EMBL/GenBank/DDBJ databases">
        <authorList>
            <person name="Kim H.J."/>
            <person name="Triplett B.A."/>
        </authorList>
    </citation>
    <scope>NUCLEOTIDE SEQUENCE [LARGE SCALE GENOMIC DNA]</scope>
    <source>
        <strain evidence="3 4">DSM 14713</strain>
    </source>
</reference>
<proteinExistence type="predicted"/>
<sequence>MSKTPEWKGGRIGPYEIGKRFQGIAEDEGRLYEARHIETGEPALAVMPGTGDHWRTRTQWAVMTTNFVHPDVLMVHPKRQPGQKVPSLHELALGYIRVADALTHLDGREDGGNLFSREPRPSRPRAPVMRWGLAGVAVALSVGLVLLLWPRTPERVETNDASKETPVFANRQQRALDAIAYPMPEKPFKEQQKPPCIEGGETEIRGGCWIQHKRDAPCPKGTAEHEGKCYVPVKKPDPLPSSVKP</sequence>
<organism evidence="3 4">
    <name type="scientific">Melittangium boletus DSM 14713</name>
    <dbReference type="NCBI Taxonomy" id="1294270"/>
    <lineage>
        <taxon>Bacteria</taxon>
        <taxon>Pseudomonadati</taxon>
        <taxon>Myxococcota</taxon>
        <taxon>Myxococcia</taxon>
        <taxon>Myxococcales</taxon>
        <taxon>Cystobacterineae</taxon>
        <taxon>Archangiaceae</taxon>
        <taxon>Melittangium</taxon>
    </lineage>
</organism>
<feature type="compositionally biased region" description="Basic and acidic residues" evidence="1">
    <location>
        <begin position="216"/>
        <end position="228"/>
    </location>
</feature>